<organism evidence="2">
    <name type="scientific">Bionectria ochroleuca</name>
    <name type="common">Gliocladium roseum</name>
    <dbReference type="NCBI Taxonomy" id="29856"/>
    <lineage>
        <taxon>Eukaryota</taxon>
        <taxon>Fungi</taxon>
        <taxon>Dikarya</taxon>
        <taxon>Ascomycota</taxon>
        <taxon>Pezizomycotina</taxon>
        <taxon>Sordariomycetes</taxon>
        <taxon>Hypocreomycetidae</taxon>
        <taxon>Hypocreales</taxon>
        <taxon>Bionectriaceae</taxon>
        <taxon>Clonostachys</taxon>
    </lineage>
</organism>
<protein>
    <submittedName>
        <fullName evidence="2">Uncharacterized protein</fullName>
    </submittedName>
</protein>
<dbReference type="Gene3D" id="1.25.40.10">
    <property type="entry name" value="Tetratricopeptide repeat domain"/>
    <property type="match status" value="1"/>
</dbReference>
<dbReference type="InterPro" id="IPR011990">
    <property type="entry name" value="TPR-like_helical_dom_sf"/>
</dbReference>
<evidence type="ECO:0000256" key="1">
    <source>
        <dbReference type="SAM" id="MobiDB-lite"/>
    </source>
</evidence>
<dbReference type="EMBL" id="CDPU01000020">
    <property type="protein sequence ID" value="CEO50826.1"/>
    <property type="molecule type" value="Genomic_DNA"/>
</dbReference>
<evidence type="ECO:0000313" key="2">
    <source>
        <dbReference type="EMBL" id="CEO50826.1"/>
    </source>
</evidence>
<reference evidence="2" key="1">
    <citation type="submission" date="2015-01" db="EMBL/GenBank/DDBJ databases">
        <authorList>
            <person name="Durling Mikael"/>
        </authorList>
    </citation>
    <scope>NUCLEOTIDE SEQUENCE</scope>
</reference>
<feature type="region of interest" description="Disordered" evidence="1">
    <location>
        <begin position="139"/>
        <end position="159"/>
    </location>
</feature>
<accession>A0A0B7K800</accession>
<proteinExistence type="predicted"/>
<dbReference type="AlphaFoldDB" id="A0A0B7K800"/>
<sequence>MDKEQYHVIAYLVPTLSTLRLPRSLNPTSSCGPRYSQRALRRRRRSFDQQYALNAPQILPHWQIRWQIPPRKSLAPIFSVFRLATSHRSILFTTASQLVKTYCSGAAFGIFDRGKLNFVDHSFVDETPGLTTQLAAHGLPASSPPNASNQRIEPMRSPRKAEMGTSKLQQSALAALSESVSELGQVQSKDGKALLVLLSFLAPENAIHVDNLFLGASPRKRWTAQGAITDMDAVNTGLFPELCNLLSDRGRLTGALGELEISGLYNHGNETHSLEKTVSDSIRESIPPEYLRSWRCQALLVAYRGISWKYTEPLNPNTPLFLPHVRHTLHETKSFGDTLPRNIQIDLVTTLLEATRLPKLSWKRFALDEAAVLSKDFANWEIDCRIAQSRAVVARITGQVDRAFACLDATREMPSTADQKSHSVLGQEILQRVLNSIQVERLQEAKELLDSWEPLTNHPSPLERVIIFRKALLMGRLLRFQGAFEESIAHLRSAHELLDASDEISFDEDLRDLFCELADTLRELDNLQLAETYLQSEIARRTDNQITAGTSSLELCLAEVLFAQGRLEAAEVICKKIRDRPALLKFERLRLHLLFGRLYFEANDLDSLTHWSAALKEAGNFHLTNGRTTRIIVLSICDILRRLGHTELVQKSMQQVAFLDEAADPMAINYWIAGMRHWQQHLQSSRSKI</sequence>
<name>A0A0B7K800_BIOOC</name>
<dbReference type="SUPFAM" id="SSF48452">
    <property type="entry name" value="TPR-like"/>
    <property type="match status" value="1"/>
</dbReference>
<gene>
    <name evidence="2" type="ORF">BN869_000006884_1</name>
</gene>